<evidence type="ECO:0000313" key="1">
    <source>
        <dbReference type="EMBL" id="ANM45100.1"/>
    </source>
</evidence>
<dbReference type="EMBL" id="KU521356">
    <property type="protein sequence ID" value="ANM45100.1"/>
    <property type="molecule type" value="Genomic_DNA"/>
</dbReference>
<name>A0A192Y733_9CAUD</name>
<proteinExistence type="predicted"/>
<protein>
    <submittedName>
        <fullName evidence="1">Uncharacterized protein</fullName>
    </submittedName>
</protein>
<gene>
    <name evidence="1" type="ORF">KTN4_342</name>
</gene>
<evidence type="ECO:0000313" key="2">
    <source>
        <dbReference type="Proteomes" id="UP000224336"/>
    </source>
</evidence>
<sequence>MARRSNKIRIGFNVSLKALERNGSDVIKLHDDIISCFSELYQNYVKIDTTTDKDDKSLKQGIIDVVVYVDLNTANQAIRFKGISDLVNHLQFNVMANDVIVDTSEYIQPSHMSYIEDGHLNMLVRREGKEVIKTIFTDEYGVDPLVNNGSIGDGCSVSGIYLIGEENRVNKLARIVSNNIRNGEFNFKTEIGIRKFYWSVLGKPSAQFKYIHSVVFKYIHNEIWNRNSFYVDTLIKLTNGNVYSYAKNGFVGGPTELEFHYYGVTDRENWDNASDNFLYQEFEQSWSVKI</sequence>
<reference evidence="1 2" key="1">
    <citation type="journal article" date="2016" name="Sci. Rep.">
        <title>A proposed integrated approach for the preclinical evaluation of phage therapy in Pseudomonas infections.</title>
        <authorList>
            <person name="Danis-Wlodarczyk K."/>
            <person name="Vandenheuvel D."/>
            <person name="Jang H.B."/>
            <person name="Briers Y."/>
            <person name="Olszak T."/>
            <person name="Arabski M."/>
            <person name="Wasik S."/>
            <person name="Drabik M."/>
            <person name="Higgins G."/>
            <person name="Tyrrell J."/>
            <person name="Harvey B.J."/>
            <person name="Noben J.P."/>
            <person name="Lavigne R."/>
            <person name="Drulis-Kawa Z."/>
        </authorList>
    </citation>
    <scope>NUCLEOTIDE SEQUENCE [LARGE SCALE GENOMIC DNA]</scope>
</reference>
<accession>A0A192Y733</accession>
<organism evidence="1 2">
    <name type="scientific">Pseudomonas phage KTN4</name>
    <dbReference type="NCBI Taxonomy" id="1862701"/>
    <lineage>
        <taxon>Viruses</taxon>
        <taxon>Duplodnaviria</taxon>
        <taxon>Heunggongvirae</taxon>
        <taxon>Uroviricota</taxon>
        <taxon>Caudoviricetes</taxon>
        <taxon>Chimalliviridae</taxon>
        <taxon>Phikzvirus</taxon>
        <taxon>Phikzvirus phiKZ</taxon>
    </lineage>
</organism>
<dbReference type="Proteomes" id="UP000224336">
    <property type="component" value="Segment"/>
</dbReference>